<organism evidence="2 3">
    <name type="scientific">Caenorhabditis nigoni</name>
    <dbReference type="NCBI Taxonomy" id="1611254"/>
    <lineage>
        <taxon>Eukaryota</taxon>
        <taxon>Metazoa</taxon>
        <taxon>Ecdysozoa</taxon>
        <taxon>Nematoda</taxon>
        <taxon>Chromadorea</taxon>
        <taxon>Rhabditida</taxon>
        <taxon>Rhabditina</taxon>
        <taxon>Rhabditomorpha</taxon>
        <taxon>Rhabditoidea</taxon>
        <taxon>Rhabditidae</taxon>
        <taxon>Peloderinae</taxon>
        <taxon>Caenorhabditis</taxon>
    </lineage>
</organism>
<proteinExistence type="predicted"/>
<dbReference type="OrthoDB" id="10553654at2759"/>
<evidence type="ECO:0000313" key="3">
    <source>
        <dbReference type="Proteomes" id="UP000230233"/>
    </source>
</evidence>
<keyword evidence="1" id="KW-0472">Membrane</keyword>
<accession>A0A2G5U6N4</accession>
<evidence type="ECO:0000313" key="2">
    <source>
        <dbReference type="EMBL" id="PIC35011.1"/>
    </source>
</evidence>
<reference evidence="3" key="1">
    <citation type="submission" date="2017-10" db="EMBL/GenBank/DDBJ databases">
        <title>Rapid genome shrinkage in a self-fertile nematode reveals novel sperm competition proteins.</title>
        <authorList>
            <person name="Yin D."/>
            <person name="Schwarz E.M."/>
            <person name="Thomas C.G."/>
            <person name="Felde R.L."/>
            <person name="Korf I.F."/>
            <person name="Cutter A.D."/>
            <person name="Schartner C.M."/>
            <person name="Ralston E.J."/>
            <person name="Meyer B.J."/>
            <person name="Haag E.S."/>
        </authorList>
    </citation>
    <scope>NUCLEOTIDE SEQUENCE [LARGE SCALE GENOMIC DNA]</scope>
    <source>
        <strain evidence="3">JU1422</strain>
    </source>
</reference>
<comment type="caution">
    <text evidence="2">The sequence shown here is derived from an EMBL/GenBank/DDBJ whole genome shotgun (WGS) entry which is preliminary data.</text>
</comment>
<keyword evidence="1" id="KW-0812">Transmembrane</keyword>
<dbReference type="AlphaFoldDB" id="A0A2G5U6N4"/>
<protein>
    <submittedName>
        <fullName evidence="2">Uncharacterized protein</fullName>
    </submittedName>
</protein>
<feature type="transmembrane region" description="Helical" evidence="1">
    <location>
        <begin position="46"/>
        <end position="65"/>
    </location>
</feature>
<keyword evidence="1" id="KW-1133">Transmembrane helix</keyword>
<name>A0A2G5U6N4_9PELO</name>
<dbReference type="EMBL" id="PDUG01000004">
    <property type="protein sequence ID" value="PIC35011.1"/>
    <property type="molecule type" value="Genomic_DNA"/>
</dbReference>
<keyword evidence="3" id="KW-1185">Reference proteome</keyword>
<sequence length="228" mass="27731">MEEETKYNCEMFPKQFVCPDWCSRLNRYAEKYTEFLKFEERIWQDIVQFIILAIIPTTIMGYIWWRIKKALKLRREKLKKKRHELKMRFLKTPKLKQSRIKRKDTFENAPSSVKERPIRDGIIYTFKNNPELEQLYLEYRKKGITEDMGDTATSRYKYYDSIELPAVYQDIEYYDDKPFIEVKKLENDPVFVDECVALDWEIKTPYRKIPTPDTMMDQAQLKENETII</sequence>
<evidence type="ECO:0000256" key="1">
    <source>
        <dbReference type="SAM" id="Phobius"/>
    </source>
</evidence>
<gene>
    <name evidence="2" type="primary">Cni-C48D1.9</name>
    <name evidence="2" type="synonym">Cnig_chr_IV.g14497</name>
    <name evidence="2" type="ORF">B9Z55_014497</name>
</gene>
<dbReference type="Proteomes" id="UP000230233">
    <property type="component" value="Chromosome IV"/>
</dbReference>